<feature type="compositionally biased region" description="Basic and acidic residues" evidence="1">
    <location>
        <begin position="261"/>
        <end position="286"/>
    </location>
</feature>
<feature type="compositionally biased region" description="Polar residues" evidence="1">
    <location>
        <begin position="1"/>
        <end position="16"/>
    </location>
</feature>
<keyword evidence="3" id="KW-1185">Reference proteome</keyword>
<name>A0A9W8XHN6_9PLEO</name>
<dbReference type="GeneID" id="80910003"/>
<feature type="compositionally biased region" description="Polar residues" evidence="1">
    <location>
        <begin position="172"/>
        <end position="205"/>
    </location>
</feature>
<evidence type="ECO:0000313" key="2">
    <source>
        <dbReference type="EMBL" id="KAJ4351134.1"/>
    </source>
</evidence>
<organism evidence="2 3">
    <name type="scientific">Didymosphaeria variabile</name>
    <dbReference type="NCBI Taxonomy" id="1932322"/>
    <lineage>
        <taxon>Eukaryota</taxon>
        <taxon>Fungi</taxon>
        <taxon>Dikarya</taxon>
        <taxon>Ascomycota</taxon>
        <taxon>Pezizomycotina</taxon>
        <taxon>Dothideomycetes</taxon>
        <taxon>Pleosporomycetidae</taxon>
        <taxon>Pleosporales</taxon>
        <taxon>Massarineae</taxon>
        <taxon>Didymosphaeriaceae</taxon>
        <taxon>Didymosphaeria</taxon>
    </lineage>
</organism>
<feature type="compositionally biased region" description="Polar residues" evidence="1">
    <location>
        <begin position="128"/>
        <end position="151"/>
    </location>
</feature>
<feature type="compositionally biased region" description="Low complexity" evidence="1">
    <location>
        <begin position="208"/>
        <end position="221"/>
    </location>
</feature>
<dbReference type="RefSeq" id="XP_056069490.1">
    <property type="nucleotide sequence ID" value="XM_056215243.1"/>
</dbReference>
<feature type="region of interest" description="Disordered" evidence="1">
    <location>
        <begin position="1"/>
        <end position="333"/>
    </location>
</feature>
<evidence type="ECO:0000256" key="1">
    <source>
        <dbReference type="SAM" id="MobiDB-lite"/>
    </source>
</evidence>
<dbReference type="Proteomes" id="UP001140513">
    <property type="component" value="Unassembled WGS sequence"/>
</dbReference>
<comment type="caution">
    <text evidence="2">The sequence shown here is derived from an EMBL/GenBank/DDBJ whole genome shotgun (WGS) entry which is preliminary data.</text>
</comment>
<sequence>METISNVVNTVSQTATKAIWGEQNETAGNEPVSGVQGKGTATDPFDKGNSEDPTDPTTRNETAGQEPVSGLQGKGTATEPFDQGNLADSTNTATLPIREKSSTETSDVASSLAVRPDENNTAGLAGTANLSDTLSKTTGTDLKTDTVSGSKNEPGLAGFTNDRIIDPEDKSQLPTIVSNVTSSTPADSQSAGITGTENLSDTLAKTNPPVSSPVTSPKSTPALGQEGGDPLGSAKGTGALHTKSSGTAADGGDFDATKPGAGKEAERTSEKRSRGDSLRAVLERADMVTGLMESKGESASSAATDKTETSPSGEKEKVSKMEKLKEKLHIKKH</sequence>
<accession>A0A9W8XHN6</accession>
<reference evidence="2" key="1">
    <citation type="submission" date="2022-10" db="EMBL/GenBank/DDBJ databases">
        <title>Tapping the CABI collections for fungal endophytes: first genome assemblies for Collariella, Neodidymelliopsis, Ascochyta clinopodiicola, Didymella pomorum, Didymosphaeria variabile, Neocosmospora piperis and Neocucurbitaria cava.</title>
        <authorList>
            <person name="Hill R."/>
        </authorList>
    </citation>
    <scope>NUCLEOTIDE SEQUENCE</scope>
    <source>
        <strain evidence="2">IMI 356815</strain>
    </source>
</reference>
<feature type="compositionally biased region" description="Basic and acidic residues" evidence="1">
    <location>
        <begin position="305"/>
        <end position="327"/>
    </location>
</feature>
<proteinExistence type="predicted"/>
<evidence type="ECO:0000313" key="3">
    <source>
        <dbReference type="Proteomes" id="UP001140513"/>
    </source>
</evidence>
<dbReference type="AlphaFoldDB" id="A0A9W8XHN6"/>
<protein>
    <submittedName>
        <fullName evidence="2">Uncharacterized protein</fullName>
    </submittedName>
</protein>
<gene>
    <name evidence="2" type="ORF">N0V89_006473</name>
</gene>
<dbReference type="EMBL" id="JAPEUX010000005">
    <property type="protein sequence ID" value="KAJ4351134.1"/>
    <property type="molecule type" value="Genomic_DNA"/>
</dbReference>
<dbReference type="OrthoDB" id="5388207at2759"/>